<name>A0A8M1RSA4_DANRE</name>
<protein>
    <submittedName>
        <fullName evidence="2">Uncharacterized protein mgarpb</fullName>
    </submittedName>
</protein>
<dbReference type="PANTHER" id="PTHR22910">
    <property type="entry name" value="PROTEIN MGARP"/>
    <property type="match status" value="1"/>
</dbReference>
<evidence type="ECO:0000313" key="3">
    <source>
        <dbReference type="ZFIN" id="ZDB-GENE-130530-930"/>
    </source>
</evidence>
<dbReference type="GeneID" id="100002387"/>
<dbReference type="RefSeq" id="XP_003197682.2">
    <property type="nucleotide sequence ID" value="XM_003197634.7"/>
</dbReference>
<dbReference type="PANTHER" id="PTHR22910:SF6">
    <property type="entry name" value="PROTEIN MGARP"/>
    <property type="match status" value="1"/>
</dbReference>
<sequence length="405" mass="42708">MMFCRAAWRRLAPLARKTLTPPLSSNAVVPIRQMSFGLPVSGTNMAYAVLCGSSLTAAIVYAYKTINSDSARYNERIAQIEARTKRAVAEVSVAAEAAAVVESTASEHVAIAETTAVETVVEVLEAEAEESPAESLEAAVELEAGSAIVQAVVAEAEEPAAPVVEDVAAEAAVAETTVTAMSDLMSAVKILAGSTVEIAAASVGDQHLVTAVRLSEDHNTAEILNGLDTVDVKAEDPEPVGEAAIDPADLNTAEQDQLSSALHPVDKTTVEVADDNNVDSEANDSHVAETDVESLSLSEGIEMENTVELLESTNPVEVMTAEDDTISGAAESMTETVEVVHQIMEEYKALYDDLAGTETEHTDLTEPPDMEMSETVLDEVEETKPAEASEEDDESGNVTMTMPQA</sequence>
<dbReference type="InterPro" id="IPR026093">
    <property type="entry name" value="MGARP"/>
</dbReference>
<dbReference type="Proteomes" id="UP000000437">
    <property type="component" value="Chromosome 1"/>
</dbReference>
<dbReference type="GO" id="GO:0008089">
    <property type="term" value="P:anterograde axonal transport"/>
    <property type="evidence" value="ECO:0007669"/>
    <property type="project" value="InterPro"/>
</dbReference>
<gene>
    <name evidence="2 3" type="primary">mgarpb</name>
</gene>
<reference evidence="2" key="1">
    <citation type="submission" date="2025-08" db="UniProtKB">
        <authorList>
            <consortium name="RefSeq"/>
        </authorList>
    </citation>
    <scope>IDENTIFICATION</scope>
    <source>
        <strain evidence="2">Tuebingen</strain>
        <tissue evidence="2">Fibroblasts and whole tissue</tissue>
    </source>
</reference>
<dbReference type="CTD" id="100002387"/>
<dbReference type="GO" id="GO:0005739">
    <property type="term" value="C:mitochondrion"/>
    <property type="evidence" value="ECO:0007669"/>
    <property type="project" value="InterPro"/>
</dbReference>
<proteinExistence type="evidence at protein level"/>
<keyword evidence="1" id="KW-1185">Reference proteome</keyword>
<accession>A0A8M1RSA4</accession>
<evidence type="ECO:0000313" key="2">
    <source>
        <dbReference type="RefSeq" id="XP_003197682.2"/>
    </source>
</evidence>
<dbReference type="AlphaFoldDB" id="A0A8M1RSA4"/>
<dbReference type="ZFIN" id="ZDB-GENE-130530-930">
    <property type="gene designation" value="mgarpb"/>
</dbReference>
<evidence type="ECO:0000313" key="1">
    <source>
        <dbReference type="Proteomes" id="UP000000437"/>
    </source>
</evidence>
<evidence type="ECO:0007829" key="4">
    <source>
        <dbReference type="PeptideAtlas" id="A0A8M1RSA4"/>
    </source>
</evidence>
<dbReference type="GO" id="GO:1904115">
    <property type="term" value="C:axon cytoplasm"/>
    <property type="evidence" value="ECO:0007669"/>
    <property type="project" value="GOC"/>
</dbReference>
<dbReference type="KEGG" id="dre:100002387"/>
<dbReference type="AGR" id="ZFIN:ZDB-GENE-130530-930"/>
<dbReference type="OrthoDB" id="9950323at2759"/>
<keyword evidence="4" id="KW-1267">Proteomics identification</keyword>
<organism evidence="1 2">
    <name type="scientific">Danio rerio</name>
    <name type="common">Zebrafish</name>
    <name type="synonym">Brachydanio rerio</name>
    <dbReference type="NCBI Taxonomy" id="7955"/>
    <lineage>
        <taxon>Eukaryota</taxon>
        <taxon>Metazoa</taxon>
        <taxon>Chordata</taxon>
        <taxon>Craniata</taxon>
        <taxon>Vertebrata</taxon>
        <taxon>Euteleostomi</taxon>
        <taxon>Actinopterygii</taxon>
        <taxon>Neopterygii</taxon>
        <taxon>Teleostei</taxon>
        <taxon>Ostariophysi</taxon>
        <taxon>Cypriniformes</taxon>
        <taxon>Danionidae</taxon>
        <taxon>Danioninae</taxon>
        <taxon>Danio</taxon>
    </lineage>
</organism>